<dbReference type="NCBIfam" id="TIGR00254">
    <property type="entry name" value="GGDEF"/>
    <property type="match status" value="1"/>
</dbReference>
<feature type="transmembrane region" description="Helical" evidence="5">
    <location>
        <begin position="180"/>
        <end position="201"/>
    </location>
</feature>
<feature type="coiled-coil region" evidence="4">
    <location>
        <begin position="398"/>
        <end position="432"/>
    </location>
</feature>
<evidence type="ECO:0000256" key="4">
    <source>
        <dbReference type="SAM" id="Coils"/>
    </source>
</evidence>
<reference evidence="7 8" key="1">
    <citation type="submission" date="2017-05" db="EMBL/GenBank/DDBJ databases">
        <title>Genomic insights into alkan degradation activity of Oleiphilus messinensis.</title>
        <authorList>
            <person name="Kozyavkin S.A."/>
            <person name="Slesarev A.I."/>
            <person name="Golyshin P.N."/>
            <person name="Korzhenkov A."/>
            <person name="Golyshina O.N."/>
            <person name="Toshchakov S.V."/>
        </authorList>
    </citation>
    <scope>NUCLEOTIDE SEQUENCE [LARGE SCALE GENOMIC DNA]</scope>
    <source>
        <strain evidence="7 8">ME102</strain>
    </source>
</reference>
<accession>A0A1Y0IA94</accession>
<dbReference type="InterPro" id="IPR011622">
    <property type="entry name" value="7TMR_DISM_rcpt_extracell_dom2"/>
</dbReference>
<dbReference type="Gene3D" id="3.30.70.270">
    <property type="match status" value="1"/>
</dbReference>
<dbReference type="PANTHER" id="PTHR45138:SF9">
    <property type="entry name" value="DIGUANYLATE CYCLASE DGCM-RELATED"/>
    <property type="match status" value="1"/>
</dbReference>
<feature type="domain" description="GGDEF" evidence="6">
    <location>
        <begin position="460"/>
        <end position="595"/>
    </location>
</feature>
<evidence type="ECO:0000256" key="1">
    <source>
        <dbReference type="ARBA" id="ARBA00001946"/>
    </source>
</evidence>
<feature type="transmembrane region" description="Helical" evidence="5">
    <location>
        <begin position="276"/>
        <end position="294"/>
    </location>
</feature>
<gene>
    <name evidence="7" type="ORF">OLMES_2636</name>
</gene>
<keyword evidence="5" id="KW-0472">Membrane</keyword>
<keyword evidence="8" id="KW-1185">Reference proteome</keyword>
<dbReference type="FunFam" id="3.30.70.270:FF:000001">
    <property type="entry name" value="Diguanylate cyclase domain protein"/>
    <property type="match status" value="1"/>
</dbReference>
<dbReference type="KEGG" id="ome:OLMES_2636"/>
<comment type="cofactor">
    <cofactor evidence="1">
        <name>Mg(2+)</name>
        <dbReference type="ChEBI" id="CHEBI:18420"/>
    </cofactor>
</comment>
<evidence type="ECO:0000256" key="2">
    <source>
        <dbReference type="ARBA" id="ARBA00012528"/>
    </source>
</evidence>
<feature type="transmembrane region" description="Helical" evidence="5">
    <location>
        <begin position="243"/>
        <end position="264"/>
    </location>
</feature>
<dbReference type="CDD" id="cd01949">
    <property type="entry name" value="GGDEF"/>
    <property type="match status" value="1"/>
</dbReference>
<dbReference type="InterPro" id="IPR043128">
    <property type="entry name" value="Rev_trsase/Diguanyl_cyclase"/>
</dbReference>
<evidence type="ECO:0000313" key="8">
    <source>
        <dbReference type="Proteomes" id="UP000196027"/>
    </source>
</evidence>
<proteinExistence type="predicted"/>
<evidence type="ECO:0000313" key="7">
    <source>
        <dbReference type="EMBL" id="ARU56686.1"/>
    </source>
</evidence>
<sequence length="610" mass="69710">MATTVFGLATPVGFSEHKALLQINSADAKLELDAWIQYIEDAKGTLSLADVIAKKRNWKQNEAGTFNKSYNESVWWLRINTLNANRKTLRRLLEISYAVIDHVDVHIVRDGKVLESYFMGDKKNFVERPMDHRFFIVPIQWEPQDQLDIYIRLKTSSSVQAPLTLWEEKIFYGYDTTRTIVHGIFFGIMIVIAAYNLLIYMVLGERSYILYVGYVMCMPLFLASIGGYSFRYLWPTFTTWNDQAILVFLSGVVAFGARFTQRFLCLNEVAKPLNRLVELFFWGSLVLAVSAFWLPYHYNIIVLIPWAAAACIGALSAGIYCWYKKQHTAKYYTIAWGAMLLGGVILAMNKTGILPTNMFTEYATHIGSALEVVLLSFALAERINTERRLRYEAQVKLLESTQRVNEELEVRVQERTEKLEQLTRQLMELSNTDQLTGLHNRRYLDEALLEEFQRSTRYHHCLAIVLIDIDHFKQVNDEYGHQAGDDCLREVAQRIKQGLRWPSDIPARYGGEEFCLLLSETEEQGAYHVAERVRILIEEKPVRTCAGVISVTMSAGVYAQIPNPESSIAHFLQQADTALYQAKRNGRNQVIIGKAEGDPAEIVIKPPVKG</sequence>
<dbReference type="GO" id="GO:0052621">
    <property type="term" value="F:diguanylate cyclase activity"/>
    <property type="evidence" value="ECO:0007669"/>
    <property type="project" value="UniProtKB-EC"/>
</dbReference>
<keyword evidence="4" id="KW-0175">Coiled coil</keyword>
<feature type="transmembrane region" description="Helical" evidence="5">
    <location>
        <begin position="362"/>
        <end position="380"/>
    </location>
</feature>
<organism evidence="7 8">
    <name type="scientific">Oleiphilus messinensis</name>
    <dbReference type="NCBI Taxonomy" id="141451"/>
    <lineage>
        <taxon>Bacteria</taxon>
        <taxon>Pseudomonadati</taxon>
        <taxon>Pseudomonadota</taxon>
        <taxon>Gammaproteobacteria</taxon>
        <taxon>Oceanospirillales</taxon>
        <taxon>Oleiphilaceae</taxon>
        <taxon>Oleiphilus</taxon>
    </lineage>
</organism>
<dbReference type="InterPro" id="IPR000160">
    <property type="entry name" value="GGDEF_dom"/>
</dbReference>
<name>A0A1Y0IA94_9GAMM</name>
<evidence type="ECO:0000256" key="3">
    <source>
        <dbReference type="ARBA" id="ARBA00034247"/>
    </source>
</evidence>
<keyword evidence="5" id="KW-1133">Transmembrane helix</keyword>
<feature type="transmembrane region" description="Helical" evidence="5">
    <location>
        <begin position="208"/>
        <end position="231"/>
    </location>
</feature>
<feature type="transmembrane region" description="Helical" evidence="5">
    <location>
        <begin position="300"/>
        <end position="323"/>
    </location>
</feature>
<comment type="catalytic activity">
    <reaction evidence="3">
        <text>2 GTP = 3',3'-c-di-GMP + 2 diphosphate</text>
        <dbReference type="Rhea" id="RHEA:24898"/>
        <dbReference type="ChEBI" id="CHEBI:33019"/>
        <dbReference type="ChEBI" id="CHEBI:37565"/>
        <dbReference type="ChEBI" id="CHEBI:58805"/>
        <dbReference type="EC" id="2.7.7.65"/>
    </reaction>
</comment>
<feature type="transmembrane region" description="Helical" evidence="5">
    <location>
        <begin position="330"/>
        <end position="350"/>
    </location>
</feature>
<dbReference type="Pfam" id="PF07696">
    <property type="entry name" value="7TMR-DISMED2"/>
    <property type="match status" value="1"/>
</dbReference>
<dbReference type="Gene3D" id="2.60.40.2380">
    <property type="match status" value="1"/>
</dbReference>
<dbReference type="EMBL" id="CP021425">
    <property type="protein sequence ID" value="ARU56686.1"/>
    <property type="molecule type" value="Genomic_DNA"/>
</dbReference>
<dbReference type="InterPro" id="IPR050469">
    <property type="entry name" value="Diguanylate_Cyclase"/>
</dbReference>
<evidence type="ECO:0000259" key="6">
    <source>
        <dbReference type="PROSITE" id="PS50887"/>
    </source>
</evidence>
<keyword evidence="5" id="KW-0812">Transmembrane</keyword>
<dbReference type="AlphaFoldDB" id="A0A1Y0IA94"/>
<dbReference type="Pfam" id="PF00990">
    <property type="entry name" value="GGDEF"/>
    <property type="match status" value="1"/>
</dbReference>
<dbReference type="PANTHER" id="PTHR45138">
    <property type="entry name" value="REGULATORY COMPONENTS OF SENSORY TRANSDUCTION SYSTEM"/>
    <property type="match status" value="1"/>
</dbReference>
<dbReference type="SUPFAM" id="SSF55073">
    <property type="entry name" value="Nucleotide cyclase"/>
    <property type="match status" value="1"/>
</dbReference>
<evidence type="ECO:0000256" key="5">
    <source>
        <dbReference type="SAM" id="Phobius"/>
    </source>
</evidence>
<dbReference type="EC" id="2.7.7.65" evidence="2"/>
<dbReference type="Pfam" id="PF07695">
    <property type="entry name" value="7TMR-DISM_7TM"/>
    <property type="match status" value="1"/>
</dbReference>
<dbReference type="PROSITE" id="PS50887">
    <property type="entry name" value="GGDEF"/>
    <property type="match status" value="1"/>
</dbReference>
<protein>
    <recommendedName>
        <fullName evidence="2">diguanylate cyclase</fullName>
        <ecNumber evidence="2">2.7.7.65</ecNumber>
    </recommendedName>
</protein>
<dbReference type="InterPro" id="IPR029787">
    <property type="entry name" value="Nucleotide_cyclase"/>
</dbReference>
<dbReference type="InterPro" id="IPR011623">
    <property type="entry name" value="7TMR_DISM_rcpt_extracell_dom1"/>
</dbReference>
<dbReference type="Proteomes" id="UP000196027">
    <property type="component" value="Chromosome"/>
</dbReference>
<dbReference type="SMART" id="SM00267">
    <property type="entry name" value="GGDEF"/>
    <property type="match status" value="1"/>
</dbReference>